<feature type="compositionally biased region" description="Basic and acidic residues" evidence="1">
    <location>
        <begin position="23"/>
        <end position="37"/>
    </location>
</feature>
<gene>
    <name evidence="2" type="ORF">A4A49_35564</name>
</gene>
<feature type="region of interest" description="Disordered" evidence="1">
    <location>
        <begin position="1"/>
        <end position="37"/>
    </location>
</feature>
<dbReference type="EMBL" id="MJEQ01001580">
    <property type="protein sequence ID" value="OIT30162.1"/>
    <property type="molecule type" value="Genomic_DNA"/>
</dbReference>
<protein>
    <submittedName>
        <fullName evidence="2">Uncharacterized protein</fullName>
    </submittedName>
</protein>
<accession>A0A314KLU5</accession>
<proteinExistence type="predicted"/>
<keyword evidence="3" id="KW-1185">Reference proteome</keyword>
<dbReference type="AlphaFoldDB" id="A0A314KLU5"/>
<name>A0A314KLU5_NICAT</name>
<comment type="caution">
    <text evidence="2">The sequence shown here is derived from an EMBL/GenBank/DDBJ whole genome shotgun (WGS) entry which is preliminary data.</text>
</comment>
<evidence type="ECO:0000313" key="3">
    <source>
        <dbReference type="Proteomes" id="UP000187609"/>
    </source>
</evidence>
<sequence length="131" mass="15746">MTHRTSDHHLYQPYTAMHKQTKHHFEKDNSSKYKEEKVHKLTDVPPYSSIRYTSNGFEAFRPEKENNVSKERPEYPWNSNVYIDKEENSYGKLAYEEEEEEEDVDAEASAFINWKHNKFNRAKLTSMKSFY</sequence>
<feature type="compositionally biased region" description="Basic and acidic residues" evidence="1">
    <location>
        <begin position="1"/>
        <end position="10"/>
    </location>
</feature>
<organism evidence="2 3">
    <name type="scientific">Nicotiana attenuata</name>
    <name type="common">Coyote tobacco</name>
    <dbReference type="NCBI Taxonomy" id="49451"/>
    <lineage>
        <taxon>Eukaryota</taxon>
        <taxon>Viridiplantae</taxon>
        <taxon>Streptophyta</taxon>
        <taxon>Embryophyta</taxon>
        <taxon>Tracheophyta</taxon>
        <taxon>Spermatophyta</taxon>
        <taxon>Magnoliopsida</taxon>
        <taxon>eudicotyledons</taxon>
        <taxon>Gunneridae</taxon>
        <taxon>Pentapetalae</taxon>
        <taxon>asterids</taxon>
        <taxon>lamiids</taxon>
        <taxon>Solanales</taxon>
        <taxon>Solanaceae</taxon>
        <taxon>Nicotianoideae</taxon>
        <taxon>Nicotianeae</taxon>
        <taxon>Nicotiana</taxon>
    </lineage>
</organism>
<evidence type="ECO:0000256" key="1">
    <source>
        <dbReference type="SAM" id="MobiDB-lite"/>
    </source>
</evidence>
<dbReference type="Gramene" id="OIT30162">
    <property type="protein sequence ID" value="OIT30162"/>
    <property type="gene ID" value="A4A49_35564"/>
</dbReference>
<evidence type="ECO:0000313" key="2">
    <source>
        <dbReference type="EMBL" id="OIT30162.1"/>
    </source>
</evidence>
<reference evidence="2" key="1">
    <citation type="submission" date="2016-11" db="EMBL/GenBank/DDBJ databases">
        <title>The genome of Nicotiana attenuata.</title>
        <authorList>
            <person name="Xu S."/>
            <person name="Brockmoeller T."/>
            <person name="Gaquerel E."/>
            <person name="Navarro A."/>
            <person name="Kuhl H."/>
            <person name="Gase K."/>
            <person name="Ling Z."/>
            <person name="Zhou W."/>
            <person name="Kreitzer C."/>
            <person name="Stanke M."/>
            <person name="Tang H."/>
            <person name="Lyons E."/>
            <person name="Pandey P."/>
            <person name="Pandey S.P."/>
            <person name="Timmermann B."/>
            <person name="Baldwin I.T."/>
        </authorList>
    </citation>
    <scope>NUCLEOTIDE SEQUENCE [LARGE SCALE GENOMIC DNA]</scope>
    <source>
        <strain evidence="2">UT</strain>
    </source>
</reference>
<dbReference type="Proteomes" id="UP000187609">
    <property type="component" value="Unassembled WGS sequence"/>
</dbReference>